<dbReference type="Proteomes" id="UP001286589">
    <property type="component" value="Unassembled WGS sequence"/>
</dbReference>
<dbReference type="RefSeq" id="WP_309295198.1">
    <property type="nucleotide sequence ID" value="NZ_JAWJAC010000015.1"/>
</dbReference>
<dbReference type="InterPro" id="IPR010982">
    <property type="entry name" value="Lambda_DNA-bd_dom_sf"/>
</dbReference>
<dbReference type="PROSITE" id="PS50943">
    <property type="entry name" value="HTH_CROC1"/>
    <property type="match status" value="1"/>
</dbReference>
<dbReference type="Gene3D" id="1.10.260.40">
    <property type="entry name" value="lambda repressor-like DNA-binding domains"/>
    <property type="match status" value="1"/>
</dbReference>
<comment type="caution">
    <text evidence="2">The sequence shown here is derived from an EMBL/GenBank/DDBJ whole genome shotgun (WGS) entry which is preliminary data.</text>
</comment>
<evidence type="ECO:0000313" key="2">
    <source>
        <dbReference type="EMBL" id="MDV2864994.1"/>
    </source>
</evidence>
<dbReference type="InterPro" id="IPR001387">
    <property type="entry name" value="Cro/C1-type_HTH"/>
</dbReference>
<sequence length="74" mass="8175">MRYPMNHLSKVRKSIGLTQSQLACLCGWKQSRIANYEIGIRKPGLNECRAIINALNKSGAKCSLDTVFPPINGV</sequence>
<dbReference type="SMART" id="SM00530">
    <property type="entry name" value="HTH_XRE"/>
    <property type="match status" value="1"/>
</dbReference>
<protein>
    <submittedName>
        <fullName evidence="2">Helix-turn-helix transcriptional regulator</fullName>
    </submittedName>
</protein>
<keyword evidence="3" id="KW-1185">Reference proteome</keyword>
<evidence type="ECO:0000313" key="3">
    <source>
        <dbReference type="Proteomes" id="UP001286589"/>
    </source>
</evidence>
<dbReference type="SUPFAM" id="SSF47413">
    <property type="entry name" value="lambda repressor-like DNA-binding domains"/>
    <property type="match status" value="1"/>
</dbReference>
<feature type="domain" description="HTH cro/C1-type" evidence="1">
    <location>
        <begin position="8"/>
        <end position="62"/>
    </location>
</feature>
<dbReference type="GO" id="GO:0003677">
    <property type="term" value="F:DNA binding"/>
    <property type="evidence" value="ECO:0007669"/>
    <property type="project" value="InterPro"/>
</dbReference>
<dbReference type="CDD" id="cd00093">
    <property type="entry name" value="HTH_XRE"/>
    <property type="match status" value="1"/>
</dbReference>
<organism evidence="2 3">
    <name type="scientific">Phytobacter ursingii</name>
    <dbReference type="NCBI Taxonomy" id="1972431"/>
    <lineage>
        <taxon>Bacteria</taxon>
        <taxon>Pseudomonadati</taxon>
        <taxon>Pseudomonadota</taxon>
        <taxon>Gammaproteobacteria</taxon>
        <taxon>Enterobacterales</taxon>
        <taxon>Enterobacteriaceae</taxon>
        <taxon>Phytobacter</taxon>
    </lineage>
</organism>
<accession>A0AB35RS95</accession>
<dbReference type="Pfam" id="PF01381">
    <property type="entry name" value="HTH_3"/>
    <property type="match status" value="1"/>
</dbReference>
<evidence type="ECO:0000259" key="1">
    <source>
        <dbReference type="PROSITE" id="PS50943"/>
    </source>
</evidence>
<reference evidence="2 3" key="1">
    <citation type="submission" date="2023-10" db="EMBL/GenBank/DDBJ databases">
        <title>Phytobacter spp. The emergence of a new genus of hospital-origin enterobacteria encoding carbapenemases in Argentina.</title>
        <authorList>
            <person name="Vay C."/>
            <person name="Almuzara M."/>
            <person name="Traglia G.M."/>
            <person name="Campos J."/>
        </authorList>
    </citation>
    <scope>NUCLEOTIDE SEQUENCE [LARGE SCALE GENOMIC DNA]</scope>
    <source>
        <strain evidence="2 3">CVMA36</strain>
    </source>
</reference>
<dbReference type="EMBL" id="JAWJAC010000015">
    <property type="protein sequence ID" value="MDV2864994.1"/>
    <property type="molecule type" value="Genomic_DNA"/>
</dbReference>
<name>A0AB35RS95_9ENTR</name>
<dbReference type="AlphaFoldDB" id="A0AB35RS95"/>
<gene>
    <name evidence="2" type="ORF">R0H02_21325</name>
</gene>
<proteinExistence type="predicted"/>